<dbReference type="Proteomes" id="UP001521181">
    <property type="component" value="Unassembled WGS sequence"/>
</dbReference>
<feature type="chain" id="PRO_5047055282" description="DUF1849 family protein" evidence="1">
    <location>
        <begin position="23"/>
        <end position="238"/>
    </location>
</feature>
<name>A0ABS8Z091_9RHOB</name>
<sequence>MIARAAILATVGGLFAVLPAAATSFTPPPGCDLEMTVQLHDCQVANHYRCEADPAGYRNIAFADGSGVFFISKLDDETRWMLSYSTETGEIDRLDEAGSVDHASFSALLAEGRDDYDFVTRNNFGEVRRNVGFDRLTGESVTIDGVALERCEFDMTVEDEAGNFLAHRKGRQLISRELRLFFSDTEQFENVFGDKASTLMTPVSFAFPGDEGFGETRPKYDCDMLMTGASPLNDRPTL</sequence>
<reference evidence="2 3" key="1">
    <citation type="submission" date="2021-12" db="EMBL/GenBank/DDBJ databases">
        <title>Sinirhodobacter sp. WL0062 is a bacterium isolated from seawater.</title>
        <authorList>
            <person name="Wang L."/>
            <person name="He W."/>
            <person name="Zhang D.-F."/>
        </authorList>
    </citation>
    <scope>NUCLEOTIDE SEQUENCE [LARGE SCALE GENOMIC DNA]</scope>
    <source>
        <strain evidence="2 3">WL0062</strain>
    </source>
</reference>
<dbReference type="RefSeq" id="WP_233677133.1">
    <property type="nucleotide sequence ID" value="NZ_JAJUOS010000008.1"/>
</dbReference>
<feature type="signal peptide" evidence="1">
    <location>
        <begin position="1"/>
        <end position="22"/>
    </location>
</feature>
<evidence type="ECO:0000313" key="3">
    <source>
        <dbReference type="Proteomes" id="UP001521181"/>
    </source>
</evidence>
<dbReference type="EMBL" id="JAJUOS010000008">
    <property type="protein sequence ID" value="MCE5974164.1"/>
    <property type="molecule type" value="Genomic_DNA"/>
</dbReference>
<gene>
    <name evidence="2" type="ORF">LZA78_11775</name>
</gene>
<proteinExistence type="predicted"/>
<organism evidence="2 3">
    <name type="scientific">Rhodobacter flavimaris</name>
    <dbReference type="NCBI Taxonomy" id="2907145"/>
    <lineage>
        <taxon>Bacteria</taxon>
        <taxon>Pseudomonadati</taxon>
        <taxon>Pseudomonadota</taxon>
        <taxon>Alphaproteobacteria</taxon>
        <taxon>Rhodobacterales</taxon>
        <taxon>Rhodobacter group</taxon>
        <taxon>Rhodobacter</taxon>
    </lineage>
</organism>
<evidence type="ECO:0000256" key="1">
    <source>
        <dbReference type="SAM" id="SignalP"/>
    </source>
</evidence>
<evidence type="ECO:0008006" key="4">
    <source>
        <dbReference type="Google" id="ProtNLM"/>
    </source>
</evidence>
<accession>A0ABS8Z091</accession>
<evidence type="ECO:0000313" key="2">
    <source>
        <dbReference type="EMBL" id="MCE5974164.1"/>
    </source>
</evidence>
<comment type="caution">
    <text evidence="2">The sequence shown here is derived from an EMBL/GenBank/DDBJ whole genome shotgun (WGS) entry which is preliminary data.</text>
</comment>
<keyword evidence="3" id="KW-1185">Reference proteome</keyword>
<protein>
    <recommendedName>
        <fullName evidence="4">DUF1849 family protein</fullName>
    </recommendedName>
</protein>
<keyword evidence="1" id="KW-0732">Signal</keyword>